<sequence>MHTFHLLSILAILVVAATAIPMDYSLVRRDIEDLTNHQADILEDAHHKIAEAGDDEETIADANIEAAERLAEANENAQGHNNDNQWNEDDDEEGDEHLVKREEEEEERLVKREEEEEERL</sequence>
<keyword evidence="4" id="KW-1185">Reference proteome</keyword>
<feature type="signal peptide" evidence="2">
    <location>
        <begin position="1"/>
        <end position="19"/>
    </location>
</feature>
<dbReference type="Proteomes" id="UP000267251">
    <property type="component" value="Unassembled WGS sequence"/>
</dbReference>
<evidence type="ECO:0000313" key="3">
    <source>
        <dbReference type="EMBL" id="RKP12662.1"/>
    </source>
</evidence>
<dbReference type="AlphaFoldDB" id="A0A4P9Y280"/>
<evidence type="ECO:0000256" key="1">
    <source>
        <dbReference type="SAM" id="MobiDB-lite"/>
    </source>
</evidence>
<feature type="compositionally biased region" description="Low complexity" evidence="1">
    <location>
        <begin position="73"/>
        <end position="85"/>
    </location>
</feature>
<name>A0A4P9Y280_9FUNG</name>
<evidence type="ECO:0000256" key="2">
    <source>
        <dbReference type="SAM" id="SignalP"/>
    </source>
</evidence>
<protein>
    <submittedName>
        <fullName evidence="3">Uncharacterized protein</fullName>
    </submittedName>
</protein>
<feature type="region of interest" description="Disordered" evidence="1">
    <location>
        <begin position="71"/>
        <end position="120"/>
    </location>
</feature>
<feature type="non-terminal residue" evidence="3">
    <location>
        <position position="120"/>
    </location>
</feature>
<dbReference type="EMBL" id="KZ988248">
    <property type="protein sequence ID" value="RKP12662.1"/>
    <property type="molecule type" value="Genomic_DNA"/>
</dbReference>
<feature type="compositionally biased region" description="Acidic residues" evidence="1">
    <location>
        <begin position="86"/>
        <end position="95"/>
    </location>
</feature>
<feature type="chain" id="PRO_5020605112" evidence="2">
    <location>
        <begin position="20"/>
        <end position="120"/>
    </location>
</feature>
<organism evidence="3 4">
    <name type="scientific">Piptocephalis cylindrospora</name>
    <dbReference type="NCBI Taxonomy" id="1907219"/>
    <lineage>
        <taxon>Eukaryota</taxon>
        <taxon>Fungi</taxon>
        <taxon>Fungi incertae sedis</taxon>
        <taxon>Zoopagomycota</taxon>
        <taxon>Zoopagomycotina</taxon>
        <taxon>Zoopagomycetes</taxon>
        <taxon>Zoopagales</taxon>
        <taxon>Piptocephalidaceae</taxon>
        <taxon>Piptocephalis</taxon>
    </lineage>
</organism>
<evidence type="ECO:0000313" key="4">
    <source>
        <dbReference type="Proteomes" id="UP000267251"/>
    </source>
</evidence>
<keyword evidence="2" id="KW-0732">Signal</keyword>
<accession>A0A4P9Y280</accession>
<proteinExistence type="predicted"/>
<feature type="compositionally biased region" description="Basic and acidic residues" evidence="1">
    <location>
        <begin position="96"/>
        <end position="120"/>
    </location>
</feature>
<reference evidence="4" key="1">
    <citation type="journal article" date="2018" name="Nat. Microbiol.">
        <title>Leveraging single-cell genomics to expand the fungal tree of life.</title>
        <authorList>
            <person name="Ahrendt S.R."/>
            <person name="Quandt C.A."/>
            <person name="Ciobanu D."/>
            <person name="Clum A."/>
            <person name="Salamov A."/>
            <person name="Andreopoulos B."/>
            <person name="Cheng J.F."/>
            <person name="Woyke T."/>
            <person name="Pelin A."/>
            <person name="Henrissat B."/>
            <person name="Reynolds N.K."/>
            <person name="Benny G.L."/>
            <person name="Smith M.E."/>
            <person name="James T.Y."/>
            <person name="Grigoriev I.V."/>
        </authorList>
    </citation>
    <scope>NUCLEOTIDE SEQUENCE [LARGE SCALE GENOMIC DNA]</scope>
</reference>
<gene>
    <name evidence="3" type="ORF">BJ684DRAFT_16871</name>
</gene>